<dbReference type="OrthoDB" id="3644453at2759"/>
<keyword evidence="4" id="KW-1185">Reference proteome</keyword>
<evidence type="ECO:0000313" key="4">
    <source>
        <dbReference type="Proteomes" id="UP000308549"/>
    </source>
</evidence>
<feature type="compositionally biased region" description="Polar residues" evidence="2">
    <location>
        <begin position="143"/>
        <end position="159"/>
    </location>
</feature>
<comment type="caution">
    <text evidence="3">The sequence shown here is derived from an EMBL/GenBank/DDBJ whole genome shotgun (WGS) entry which is preliminary data.</text>
</comment>
<feature type="compositionally biased region" description="Basic and acidic residues" evidence="2">
    <location>
        <begin position="813"/>
        <end position="844"/>
    </location>
</feature>
<feature type="compositionally biased region" description="Polar residues" evidence="2">
    <location>
        <begin position="63"/>
        <end position="77"/>
    </location>
</feature>
<feature type="coiled-coil region" evidence="1">
    <location>
        <begin position="364"/>
        <end position="391"/>
    </location>
</feature>
<feature type="compositionally biased region" description="Polar residues" evidence="2">
    <location>
        <begin position="90"/>
        <end position="104"/>
    </location>
</feature>
<keyword evidence="1" id="KW-0175">Coiled coil</keyword>
<dbReference type="Proteomes" id="UP000308549">
    <property type="component" value="Unassembled WGS sequence"/>
</dbReference>
<dbReference type="EMBL" id="NAJL01000005">
    <property type="protein sequence ID" value="TKA32466.1"/>
    <property type="molecule type" value="Genomic_DNA"/>
</dbReference>
<feature type="compositionally biased region" description="Basic and acidic residues" evidence="2">
    <location>
        <begin position="762"/>
        <end position="778"/>
    </location>
</feature>
<feature type="coiled-coil region" evidence="1">
    <location>
        <begin position="527"/>
        <end position="554"/>
    </location>
</feature>
<dbReference type="AlphaFoldDB" id="A0A4U0UD92"/>
<protein>
    <submittedName>
        <fullName evidence="3">Uncharacterized protein</fullName>
    </submittedName>
</protein>
<name>A0A4U0UD92_9PEZI</name>
<feature type="compositionally biased region" description="Basic and acidic residues" evidence="2">
    <location>
        <begin position="874"/>
        <end position="954"/>
    </location>
</feature>
<accession>A0A4U0UD92</accession>
<evidence type="ECO:0000256" key="1">
    <source>
        <dbReference type="SAM" id="Coils"/>
    </source>
</evidence>
<feature type="compositionally biased region" description="Polar residues" evidence="2">
    <location>
        <begin position="169"/>
        <end position="179"/>
    </location>
</feature>
<organism evidence="3 4">
    <name type="scientific">Salinomyces thailandicus</name>
    <dbReference type="NCBI Taxonomy" id="706561"/>
    <lineage>
        <taxon>Eukaryota</taxon>
        <taxon>Fungi</taxon>
        <taxon>Dikarya</taxon>
        <taxon>Ascomycota</taxon>
        <taxon>Pezizomycotina</taxon>
        <taxon>Dothideomycetes</taxon>
        <taxon>Dothideomycetidae</taxon>
        <taxon>Mycosphaerellales</taxon>
        <taxon>Teratosphaeriaceae</taxon>
        <taxon>Salinomyces</taxon>
    </lineage>
</organism>
<gene>
    <name evidence="3" type="ORF">B0A50_01574</name>
</gene>
<proteinExistence type="predicted"/>
<reference evidence="3 4" key="1">
    <citation type="submission" date="2017-03" db="EMBL/GenBank/DDBJ databases">
        <title>Genomes of endolithic fungi from Antarctica.</title>
        <authorList>
            <person name="Coleine C."/>
            <person name="Masonjones S."/>
            <person name="Stajich J.E."/>
        </authorList>
    </citation>
    <scope>NUCLEOTIDE SEQUENCE [LARGE SCALE GENOMIC DNA]</scope>
    <source>
        <strain evidence="3 4">CCFEE 6315</strain>
    </source>
</reference>
<evidence type="ECO:0000313" key="3">
    <source>
        <dbReference type="EMBL" id="TKA32466.1"/>
    </source>
</evidence>
<feature type="region of interest" description="Disordered" evidence="2">
    <location>
        <begin position="760"/>
        <end position="974"/>
    </location>
</feature>
<feature type="compositionally biased region" description="Pro residues" evidence="2">
    <location>
        <begin position="781"/>
        <end position="790"/>
    </location>
</feature>
<feature type="region of interest" description="Disordered" evidence="2">
    <location>
        <begin position="126"/>
        <end position="183"/>
    </location>
</feature>
<sequence>MDDRTFKREMHHLKQQIADLARRRQAQTINVTCGTPQPRYDTFSEQMGALKAQMEGLDRELQSEQQETSRLPSSTAHSYPHSPQAPFTWDNASTSPAHPSDSPSCQQLWQFFTSLRDDVHSIDSRVESLERSASSTEDDQPRPQFTPTSSTIHSDSGASPSHPLRPPSRQEQPSGNNAASKVRRIHGQGQCSPLVQVVTDSASDDQQRAPAHRQTTDIMEPKRQAHEDQMLRQKIKLADVTMTTLKRYNATMKKKTSQLDSQNGQLACDIVALNARLHGVKLNRPEARSSQPPSKTHVDFAWEGPLRFDSLFGSGSQELIDKEPGSPHKMDEKHEVPVPPEGVAFRNQEITRLDEQLYRTQDALRASEQSLAEKEKELEVMRADHEGHADKTQGQGGTSPETQYLFNHAQAVGSGDHRETLLAQQDKIVQLRDAQRWKDREIERLATDCEQMHGVLQRTESEFAEAKAYCKRLSCESQRQKSDYDERKTRMLAELHNEQMHMRQLFEENSLVAGEQDRVIAEGVKLLQQRDDEIEKLDRRLKAAVDDVQHERRQNSRLAKLLGERDEEITATKASIARACAVPQRSPRGSNGDLKYADKQLALLKARLDTCAGIARVPGPKDYDFKESVLPDGGSQAVAVSLRDPERTFKMWEEPGMLGQQPVPSWSPRPIKDNQRLPIEVHRASAWDYAAGAQTKPKFGSPSPVGVHREHSLAMPPGETSSENLRYLNGNVVAYVQPVQGETYDPAAGRLKLTKLTDEDDVRTLKTSSRDKTSRQRPSDGSPPIPPPPLGKERSEEEEFVPRRRRQAENGVDEPRRRRRGDDYYETPRRKDAVRDYARDDDDRRRRRSDRHRYDHDDEETEPERPMPRRRRDKERDRERDKYEDRGYRSDAPKRRPRDEHDRGYKTDHGRDSRRDRERRRAEKERPRAEDYDRYDKYDRRDRDRRRSDRDRSGKQKKNLNEMLQTGQKHWSKVEPVAKPMLSALAKKYLET</sequence>
<evidence type="ECO:0000256" key="2">
    <source>
        <dbReference type="SAM" id="MobiDB-lite"/>
    </source>
</evidence>
<feature type="region of interest" description="Disordered" evidence="2">
    <location>
        <begin position="54"/>
        <end position="104"/>
    </location>
</feature>